<protein>
    <recommendedName>
        <fullName evidence="2">CCHC-type domain-containing protein</fullName>
    </recommendedName>
</protein>
<evidence type="ECO:0000259" key="2">
    <source>
        <dbReference type="SMART" id="SM00343"/>
    </source>
</evidence>
<dbReference type="GO" id="GO:0003676">
    <property type="term" value="F:nucleic acid binding"/>
    <property type="evidence" value="ECO:0007669"/>
    <property type="project" value="InterPro"/>
</dbReference>
<dbReference type="InterPro" id="IPR036875">
    <property type="entry name" value="Znf_CCHC_sf"/>
</dbReference>
<proteinExistence type="predicted"/>
<keyword evidence="4" id="KW-1185">Reference proteome</keyword>
<feature type="compositionally biased region" description="Polar residues" evidence="1">
    <location>
        <begin position="56"/>
        <end position="68"/>
    </location>
</feature>
<dbReference type="GO" id="GO:0008270">
    <property type="term" value="F:zinc ion binding"/>
    <property type="evidence" value="ECO:0007669"/>
    <property type="project" value="InterPro"/>
</dbReference>
<feature type="domain" description="CCHC-type" evidence="2">
    <location>
        <begin position="198"/>
        <end position="214"/>
    </location>
</feature>
<gene>
    <name evidence="3" type="ORF">QYE76_002173</name>
</gene>
<dbReference type="Gene3D" id="4.10.60.10">
    <property type="entry name" value="Zinc finger, CCHC-type"/>
    <property type="match status" value="1"/>
</dbReference>
<evidence type="ECO:0000313" key="3">
    <source>
        <dbReference type="EMBL" id="KAK1627858.1"/>
    </source>
</evidence>
<feature type="compositionally biased region" description="Basic and acidic residues" evidence="1">
    <location>
        <begin position="129"/>
        <end position="163"/>
    </location>
</feature>
<dbReference type="InterPro" id="IPR001878">
    <property type="entry name" value="Znf_CCHC"/>
</dbReference>
<dbReference type="EMBL" id="JAUUTY010000005">
    <property type="protein sequence ID" value="KAK1627858.1"/>
    <property type="molecule type" value="Genomic_DNA"/>
</dbReference>
<dbReference type="Proteomes" id="UP001231189">
    <property type="component" value="Unassembled WGS sequence"/>
</dbReference>
<name>A0AAD8W012_LOLMU</name>
<feature type="region of interest" description="Disordered" evidence="1">
    <location>
        <begin position="121"/>
        <end position="163"/>
    </location>
</feature>
<organism evidence="3 4">
    <name type="scientific">Lolium multiflorum</name>
    <name type="common">Italian ryegrass</name>
    <name type="synonym">Lolium perenne subsp. multiflorum</name>
    <dbReference type="NCBI Taxonomy" id="4521"/>
    <lineage>
        <taxon>Eukaryota</taxon>
        <taxon>Viridiplantae</taxon>
        <taxon>Streptophyta</taxon>
        <taxon>Embryophyta</taxon>
        <taxon>Tracheophyta</taxon>
        <taxon>Spermatophyta</taxon>
        <taxon>Magnoliopsida</taxon>
        <taxon>Liliopsida</taxon>
        <taxon>Poales</taxon>
        <taxon>Poaceae</taxon>
        <taxon>BOP clade</taxon>
        <taxon>Pooideae</taxon>
        <taxon>Poodae</taxon>
        <taxon>Poeae</taxon>
        <taxon>Poeae Chloroplast Group 2 (Poeae type)</taxon>
        <taxon>Loliodinae</taxon>
        <taxon>Loliinae</taxon>
        <taxon>Lolium</taxon>
    </lineage>
</organism>
<dbReference type="AlphaFoldDB" id="A0AAD8W012"/>
<dbReference type="SUPFAM" id="SSF57756">
    <property type="entry name" value="Retrovirus zinc finger-like domains"/>
    <property type="match status" value="1"/>
</dbReference>
<feature type="region of interest" description="Disordered" evidence="1">
    <location>
        <begin position="1"/>
        <end position="75"/>
    </location>
</feature>
<reference evidence="3" key="1">
    <citation type="submission" date="2023-07" db="EMBL/GenBank/DDBJ databases">
        <title>A chromosome-level genome assembly of Lolium multiflorum.</title>
        <authorList>
            <person name="Chen Y."/>
            <person name="Copetti D."/>
            <person name="Kolliker R."/>
            <person name="Studer B."/>
        </authorList>
    </citation>
    <scope>NUCLEOTIDE SEQUENCE</scope>
    <source>
        <strain evidence="3">02402/16</strain>
        <tissue evidence="3">Leaf</tissue>
    </source>
</reference>
<evidence type="ECO:0000313" key="4">
    <source>
        <dbReference type="Proteomes" id="UP001231189"/>
    </source>
</evidence>
<evidence type="ECO:0000256" key="1">
    <source>
        <dbReference type="SAM" id="MobiDB-lite"/>
    </source>
</evidence>
<dbReference type="SMART" id="SM00343">
    <property type="entry name" value="ZnF_C2HC"/>
    <property type="match status" value="2"/>
</dbReference>
<accession>A0AAD8W012</accession>
<sequence length="550" mass="58912">MCSGELAPAAMSAKLQPPPCRFRKENEGVMASRSPLPKPSMSGAPGLTPVPAPLSAGTSGMSLMSSRSTPAGPPMPPTGCCPVPGAELLMSSLSTPVGPPMPPTGCCPVPGVELQLLTSTGGAASGKARRADAHDEKMQEKTTDEDWEHVGREPRGAPPEPSREGLQRCLAFKRWARGRCFRCLERDHRVSECREPFRCIRCRRPGHRERFCRARSPVTRACSPPTRARSPVTRASCQQSCSPAAQSYPSLTRTWADVVSPSSLRVSVPIRPPSGCCEDSIGSAILGSTFESRFSVLRTELLQLVVDRIEEVSRPLREEVATIKLLLARVTGSLECGDLGASCESSKQESSIVATDDEFETASKVGDEAIADKTPEESSTVEEECIYGCFSPHARSFPSPQPDMSVASRCEAIDGTLVPVMLVMPELHELCREASSPLSMMHQVDSRETLVVAAAHPPVEPCQPLDFVDPGDKITEAGALAPEADALFAKELGDLLVSLEAASPGYGKEIACVLAGNASEDMIKKVEKSLSRVIVRRRRGFARKASATPL</sequence>
<comment type="caution">
    <text evidence="3">The sequence shown here is derived from an EMBL/GenBank/DDBJ whole genome shotgun (WGS) entry which is preliminary data.</text>
</comment>
<feature type="domain" description="CCHC-type" evidence="2">
    <location>
        <begin position="179"/>
        <end position="195"/>
    </location>
</feature>